<evidence type="ECO:0000256" key="1">
    <source>
        <dbReference type="ARBA" id="ARBA00008857"/>
    </source>
</evidence>
<dbReference type="Gene3D" id="3.30.160.390">
    <property type="entry name" value="Integrase, DNA-binding domain"/>
    <property type="match status" value="1"/>
</dbReference>
<dbReference type="GO" id="GO:0006310">
    <property type="term" value="P:DNA recombination"/>
    <property type="evidence" value="ECO:0007669"/>
    <property type="project" value="UniProtKB-KW"/>
</dbReference>
<keyword evidence="3 5" id="KW-0238">DNA-binding</keyword>
<dbReference type="SUPFAM" id="SSF56349">
    <property type="entry name" value="DNA breaking-rejoining enzymes"/>
    <property type="match status" value="1"/>
</dbReference>
<dbReference type="AlphaFoldDB" id="A0A7W6RA64"/>
<dbReference type="Pfam" id="PF00589">
    <property type="entry name" value="Phage_integrase"/>
    <property type="match status" value="1"/>
</dbReference>
<evidence type="ECO:0000256" key="2">
    <source>
        <dbReference type="ARBA" id="ARBA00022908"/>
    </source>
</evidence>
<accession>A0A7W6RA64</accession>
<evidence type="ECO:0000313" key="9">
    <source>
        <dbReference type="Proteomes" id="UP000554286"/>
    </source>
</evidence>
<dbReference type="InterPro" id="IPR010998">
    <property type="entry name" value="Integrase_recombinase_N"/>
</dbReference>
<feature type="domain" description="Tyr recombinase" evidence="6">
    <location>
        <begin position="239"/>
        <end position="417"/>
    </location>
</feature>
<dbReference type="InterPro" id="IPR025166">
    <property type="entry name" value="Integrase_DNA_bind_dom"/>
</dbReference>
<evidence type="ECO:0000259" key="6">
    <source>
        <dbReference type="PROSITE" id="PS51898"/>
    </source>
</evidence>
<comment type="similarity">
    <text evidence="1">Belongs to the 'phage' integrase family.</text>
</comment>
<name>A0A7W6RA64_9PROT</name>
<dbReference type="PANTHER" id="PTHR30629">
    <property type="entry name" value="PROPHAGE INTEGRASE"/>
    <property type="match status" value="1"/>
</dbReference>
<protein>
    <submittedName>
        <fullName evidence="8">Integrase</fullName>
    </submittedName>
</protein>
<dbReference type="InterPro" id="IPR050808">
    <property type="entry name" value="Phage_Integrase"/>
</dbReference>
<sequence>MMIVYHLLTGKQGGGYMRVQRITKKSIIDPLRKELPDKRLLIWESETRGFGIRVTETGKVAFVFQYRDATGASKRVTIGEFGQPWTVDMARDRAAQMQRAVAEGRDPREEKREARNAITIGQLVDLYLTEGPADRPNKKPSSWKQDISNLGRHVVPLLGDQSARTLTRDQVARWRNDVAAGKSAADAMVGPRSRSIVRGGQGTAARALAAFGAMMTWAVERKHVAENPVRGVETYKGNKKDRFLSESEVSRLNRAMVSLVNDLDMLRPASADCFRMLMLTGCRKEEIASLRWDYIDLERGLLNLPDSKTGQKVVVLALPAVDMLAALRERRTEAPWVFPARRGDGPIGGLQKDWEMVRQWAGVEDVRIHDLRHSFASFAAADGASLLLIGKTLGHRRAETTQRYAHLADDPVRQVANAAAGRIARALTSKSGEPGEHEEQD</sequence>
<dbReference type="GO" id="GO:0003677">
    <property type="term" value="F:DNA binding"/>
    <property type="evidence" value="ECO:0007669"/>
    <property type="project" value="UniProtKB-UniRule"/>
</dbReference>
<dbReference type="Gene3D" id="1.10.443.10">
    <property type="entry name" value="Intergrase catalytic core"/>
    <property type="match status" value="1"/>
</dbReference>
<evidence type="ECO:0000259" key="7">
    <source>
        <dbReference type="PROSITE" id="PS51900"/>
    </source>
</evidence>
<evidence type="ECO:0000256" key="5">
    <source>
        <dbReference type="PROSITE-ProRule" id="PRU01248"/>
    </source>
</evidence>
<feature type="domain" description="Core-binding (CB)" evidence="7">
    <location>
        <begin position="118"/>
        <end position="219"/>
    </location>
</feature>
<dbReference type="GO" id="GO:0015074">
    <property type="term" value="P:DNA integration"/>
    <property type="evidence" value="ECO:0007669"/>
    <property type="project" value="UniProtKB-KW"/>
</dbReference>
<keyword evidence="2" id="KW-0229">DNA integration</keyword>
<proteinExistence type="inferred from homology"/>
<reference evidence="8 9" key="1">
    <citation type="submission" date="2020-08" db="EMBL/GenBank/DDBJ databases">
        <title>Genome sequencing of Purple Non-Sulfur Bacteria from various extreme environments.</title>
        <authorList>
            <person name="Mayer M."/>
        </authorList>
    </citation>
    <scope>NUCLEOTIDE SEQUENCE [LARGE SCALE GENOMIC DNA]</scope>
    <source>
        <strain evidence="8 9">JA131</strain>
    </source>
</reference>
<dbReference type="PANTHER" id="PTHR30629:SF2">
    <property type="entry name" value="PROPHAGE INTEGRASE INTS-RELATED"/>
    <property type="match status" value="1"/>
</dbReference>
<evidence type="ECO:0000256" key="3">
    <source>
        <dbReference type="ARBA" id="ARBA00023125"/>
    </source>
</evidence>
<dbReference type="Gene3D" id="1.10.150.130">
    <property type="match status" value="1"/>
</dbReference>
<dbReference type="InterPro" id="IPR011010">
    <property type="entry name" value="DNA_brk_join_enz"/>
</dbReference>
<organism evidence="8 9">
    <name type="scientific">Roseospira visakhapatnamensis</name>
    <dbReference type="NCBI Taxonomy" id="390880"/>
    <lineage>
        <taxon>Bacteria</taxon>
        <taxon>Pseudomonadati</taxon>
        <taxon>Pseudomonadota</taxon>
        <taxon>Alphaproteobacteria</taxon>
        <taxon>Rhodospirillales</taxon>
        <taxon>Rhodospirillaceae</taxon>
        <taxon>Roseospira</taxon>
    </lineage>
</organism>
<keyword evidence="4" id="KW-0233">DNA recombination</keyword>
<dbReference type="Pfam" id="PF13356">
    <property type="entry name" value="Arm-DNA-bind_3"/>
    <property type="match status" value="1"/>
</dbReference>
<dbReference type="InterPro" id="IPR038488">
    <property type="entry name" value="Integrase_DNA-bd_sf"/>
</dbReference>
<keyword evidence="9" id="KW-1185">Reference proteome</keyword>
<dbReference type="InterPro" id="IPR044068">
    <property type="entry name" value="CB"/>
</dbReference>
<dbReference type="Proteomes" id="UP000554286">
    <property type="component" value="Unassembled WGS sequence"/>
</dbReference>
<comment type="caution">
    <text evidence="8">The sequence shown here is derived from an EMBL/GenBank/DDBJ whole genome shotgun (WGS) entry which is preliminary data.</text>
</comment>
<gene>
    <name evidence="8" type="ORF">GGD89_000397</name>
</gene>
<dbReference type="EMBL" id="JACIGK010000002">
    <property type="protein sequence ID" value="MBB4264790.1"/>
    <property type="molecule type" value="Genomic_DNA"/>
</dbReference>
<dbReference type="PROSITE" id="PS51900">
    <property type="entry name" value="CB"/>
    <property type="match status" value="1"/>
</dbReference>
<dbReference type="PROSITE" id="PS51898">
    <property type="entry name" value="TYR_RECOMBINASE"/>
    <property type="match status" value="1"/>
</dbReference>
<evidence type="ECO:0000313" key="8">
    <source>
        <dbReference type="EMBL" id="MBB4264790.1"/>
    </source>
</evidence>
<dbReference type="InterPro" id="IPR002104">
    <property type="entry name" value="Integrase_catalytic"/>
</dbReference>
<evidence type="ECO:0000256" key="4">
    <source>
        <dbReference type="ARBA" id="ARBA00023172"/>
    </source>
</evidence>
<dbReference type="CDD" id="cd00796">
    <property type="entry name" value="INT_Rci_Hp1_C"/>
    <property type="match status" value="1"/>
</dbReference>
<dbReference type="InterPro" id="IPR013762">
    <property type="entry name" value="Integrase-like_cat_sf"/>
</dbReference>